<dbReference type="Proteomes" id="UP000542776">
    <property type="component" value="Unassembled WGS sequence"/>
</dbReference>
<evidence type="ECO:0000259" key="4">
    <source>
        <dbReference type="PROSITE" id="PS51084"/>
    </source>
</evidence>
<dbReference type="InterPro" id="IPR036265">
    <property type="entry name" value="HIT-like_sf"/>
</dbReference>
<gene>
    <name evidence="5" type="ORF">GGR04_002553</name>
</gene>
<dbReference type="AlphaFoldDB" id="A0A7W6H521"/>
<sequence length="140" mass="15039">MTAYDDSNVFAKILRGEIPSVRIYETDEVVAIMDAMPQSRGHCLVIPKAASRNLLDASPEVLAVLLPEAARLARAIKAAFAADGVTVMQFNEASAGQTVFHLHVHVLPRYAGVDLQAHGSGMADPALLREQAEVIRAHLA</sequence>
<dbReference type="InterPro" id="IPR001310">
    <property type="entry name" value="Histidine_triad_HIT"/>
</dbReference>
<accession>A0A7W6H521</accession>
<dbReference type="PANTHER" id="PTHR46648:SF1">
    <property type="entry name" value="ADENOSINE 5'-MONOPHOSPHORAMIDASE HNT1"/>
    <property type="match status" value="1"/>
</dbReference>
<dbReference type="PANTHER" id="PTHR46648">
    <property type="entry name" value="HIT FAMILY PROTEIN 1"/>
    <property type="match status" value="1"/>
</dbReference>
<proteinExistence type="predicted"/>
<evidence type="ECO:0000313" key="6">
    <source>
        <dbReference type="Proteomes" id="UP000542776"/>
    </source>
</evidence>
<comment type="caution">
    <text evidence="5">The sequence shown here is derived from an EMBL/GenBank/DDBJ whole genome shotgun (WGS) entry which is preliminary data.</text>
</comment>
<dbReference type="GO" id="GO:0003824">
    <property type="term" value="F:catalytic activity"/>
    <property type="evidence" value="ECO:0007669"/>
    <property type="project" value="InterPro"/>
</dbReference>
<dbReference type="EMBL" id="JACIEK010000006">
    <property type="protein sequence ID" value="MBB3998705.1"/>
    <property type="molecule type" value="Genomic_DNA"/>
</dbReference>
<protein>
    <submittedName>
        <fullName evidence="5">Histidine triad (HIT) family protein</fullName>
    </submittedName>
</protein>
<dbReference type="PROSITE" id="PS51084">
    <property type="entry name" value="HIT_2"/>
    <property type="match status" value="1"/>
</dbReference>
<keyword evidence="6" id="KW-1185">Reference proteome</keyword>
<evidence type="ECO:0000256" key="2">
    <source>
        <dbReference type="PIRSR" id="PIRSR601310-3"/>
    </source>
</evidence>
<dbReference type="GO" id="GO:0009117">
    <property type="term" value="P:nucleotide metabolic process"/>
    <property type="evidence" value="ECO:0007669"/>
    <property type="project" value="TreeGrafter"/>
</dbReference>
<dbReference type="Gene3D" id="3.30.428.10">
    <property type="entry name" value="HIT-like"/>
    <property type="match status" value="1"/>
</dbReference>
<evidence type="ECO:0000256" key="1">
    <source>
        <dbReference type="PIRSR" id="PIRSR601310-1"/>
    </source>
</evidence>
<dbReference type="InterPro" id="IPR011146">
    <property type="entry name" value="HIT-like"/>
</dbReference>
<dbReference type="Pfam" id="PF01230">
    <property type="entry name" value="HIT"/>
    <property type="match status" value="1"/>
</dbReference>
<feature type="active site" description="Tele-AMP-histidine intermediate" evidence="1">
    <location>
        <position position="103"/>
    </location>
</feature>
<dbReference type="RefSeq" id="WP_183200238.1">
    <property type="nucleotide sequence ID" value="NZ_JACIEK010000006.1"/>
</dbReference>
<evidence type="ECO:0000313" key="5">
    <source>
        <dbReference type="EMBL" id="MBB3998705.1"/>
    </source>
</evidence>
<organism evidence="5 6">
    <name type="scientific">Aureimonas pseudogalii</name>
    <dbReference type="NCBI Taxonomy" id="1744844"/>
    <lineage>
        <taxon>Bacteria</taxon>
        <taxon>Pseudomonadati</taxon>
        <taxon>Pseudomonadota</taxon>
        <taxon>Alphaproteobacteria</taxon>
        <taxon>Hyphomicrobiales</taxon>
        <taxon>Aurantimonadaceae</taxon>
        <taxon>Aureimonas</taxon>
    </lineage>
</organism>
<dbReference type="PRINTS" id="PR00332">
    <property type="entry name" value="HISTRIAD"/>
</dbReference>
<dbReference type="SUPFAM" id="SSF54197">
    <property type="entry name" value="HIT-like"/>
    <property type="match status" value="1"/>
</dbReference>
<reference evidence="5 6" key="1">
    <citation type="submission" date="2020-08" db="EMBL/GenBank/DDBJ databases">
        <title>Genomic Encyclopedia of Type Strains, Phase IV (KMG-IV): sequencing the most valuable type-strain genomes for metagenomic binning, comparative biology and taxonomic classification.</title>
        <authorList>
            <person name="Goeker M."/>
        </authorList>
    </citation>
    <scope>NUCLEOTIDE SEQUENCE [LARGE SCALE GENOMIC DNA]</scope>
    <source>
        <strain evidence="5 6">DSM 102238</strain>
    </source>
</reference>
<name>A0A7W6H521_9HYPH</name>
<feature type="short sequence motif" description="Histidine triad motif" evidence="2 3">
    <location>
        <begin position="101"/>
        <end position="105"/>
    </location>
</feature>
<evidence type="ECO:0000256" key="3">
    <source>
        <dbReference type="PROSITE-ProRule" id="PRU00464"/>
    </source>
</evidence>
<feature type="domain" description="HIT" evidence="4">
    <location>
        <begin position="9"/>
        <end position="117"/>
    </location>
</feature>